<dbReference type="PANTHER" id="PTHR12489:SF13">
    <property type="entry name" value="LHFPL TETRASPAN SUBFAMILY MEMBER 3 PROTEIN"/>
    <property type="match status" value="1"/>
</dbReference>
<keyword evidence="2 5" id="KW-0812">Transmembrane</keyword>
<dbReference type="AlphaFoldDB" id="A0AA41SNR1"/>
<dbReference type="InterPro" id="IPR019372">
    <property type="entry name" value="LHFPL"/>
</dbReference>
<dbReference type="EMBL" id="JAATJV010134091">
    <property type="protein sequence ID" value="MBZ3869249.1"/>
    <property type="molecule type" value="Genomic_DNA"/>
</dbReference>
<sequence>MAIFTICFAIVNVVCFMQPYWIGDGVDTPQAGYFRLFHYCIGNGFSRKLICRSSFTDFSTLPSGAFQAASFFISLSMMLIIACIIYFTLFCNTATHHVQDMCLDAALRW</sequence>
<comment type="subcellular location">
    <subcellularLocation>
        <location evidence="1">Membrane</location>
        <topology evidence="1">Multi-pass membrane protein</topology>
    </subcellularLocation>
</comment>
<keyword evidence="4 5" id="KW-0472">Membrane</keyword>
<evidence type="ECO:0000313" key="7">
    <source>
        <dbReference type="EMBL" id="MBZ3869249.1"/>
    </source>
</evidence>
<evidence type="ECO:0000256" key="6">
    <source>
        <dbReference type="SAM" id="SignalP"/>
    </source>
</evidence>
<evidence type="ECO:0000256" key="4">
    <source>
        <dbReference type="ARBA" id="ARBA00023136"/>
    </source>
</evidence>
<feature type="chain" id="PRO_5041207575" evidence="6">
    <location>
        <begin position="17"/>
        <end position="109"/>
    </location>
</feature>
<evidence type="ECO:0000256" key="3">
    <source>
        <dbReference type="ARBA" id="ARBA00022989"/>
    </source>
</evidence>
<evidence type="ECO:0000256" key="2">
    <source>
        <dbReference type="ARBA" id="ARBA00022692"/>
    </source>
</evidence>
<name>A0AA41SNR1_SCICA</name>
<reference evidence="7" key="1">
    <citation type="submission" date="2020-03" db="EMBL/GenBank/DDBJ databases">
        <title>Studies in the Genomics of Life Span.</title>
        <authorList>
            <person name="Glass D."/>
        </authorList>
    </citation>
    <scope>NUCLEOTIDE SEQUENCE</scope>
    <source>
        <strain evidence="7">SUZIE</strain>
        <tissue evidence="7">Muscle</tissue>
    </source>
</reference>
<protein>
    <submittedName>
        <fullName evidence="7">Lipoma HMGIC fusion partner-like 3 protein</fullName>
    </submittedName>
</protein>
<gene>
    <name evidence="7" type="ORF">SUZIE_101995</name>
</gene>
<keyword evidence="8" id="KW-1185">Reference proteome</keyword>
<evidence type="ECO:0000313" key="8">
    <source>
        <dbReference type="Proteomes" id="UP001166674"/>
    </source>
</evidence>
<feature type="transmembrane region" description="Helical" evidence="5">
    <location>
        <begin position="68"/>
        <end position="91"/>
    </location>
</feature>
<feature type="signal peptide" evidence="6">
    <location>
        <begin position="1"/>
        <end position="16"/>
    </location>
</feature>
<keyword evidence="3 5" id="KW-1133">Transmembrane helix</keyword>
<dbReference type="PANTHER" id="PTHR12489">
    <property type="entry name" value="LIPOMA HMGIC FUSION PARTNER-LIKE PROTEIN"/>
    <property type="match status" value="1"/>
</dbReference>
<organism evidence="7 8">
    <name type="scientific">Sciurus carolinensis</name>
    <name type="common">Eastern gray squirrel</name>
    <dbReference type="NCBI Taxonomy" id="30640"/>
    <lineage>
        <taxon>Eukaryota</taxon>
        <taxon>Metazoa</taxon>
        <taxon>Chordata</taxon>
        <taxon>Craniata</taxon>
        <taxon>Vertebrata</taxon>
        <taxon>Euteleostomi</taxon>
        <taxon>Mammalia</taxon>
        <taxon>Eutheria</taxon>
        <taxon>Euarchontoglires</taxon>
        <taxon>Glires</taxon>
        <taxon>Rodentia</taxon>
        <taxon>Sciuromorpha</taxon>
        <taxon>Sciuridae</taxon>
        <taxon>Sciurinae</taxon>
        <taxon>Sciurini</taxon>
        <taxon>Sciurus</taxon>
    </lineage>
</organism>
<dbReference type="GO" id="GO:0005886">
    <property type="term" value="C:plasma membrane"/>
    <property type="evidence" value="ECO:0007669"/>
    <property type="project" value="TreeGrafter"/>
</dbReference>
<dbReference type="Proteomes" id="UP001166674">
    <property type="component" value="Unassembled WGS sequence"/>
</dbReference>
<evidence type="ECO:0000256" key="1">
    <source>
        <dbReference type="ARBA" id="ARBA00004141"/>
    </source>
</evidence>
<dbReference type="GO" id="GO:0007605">
    <property type="term" value="P:sensory perception of sound"/>
    <property type="evidence" value="ECO:0007669"/>
    <property type="project" value="TreeGrafter"/>
</dbReference>
<dbReference type="Pfam" id="PF10242">
    <property type="entry name" value="L_HMGIC_fpl"/>
    <property type="match status" value="1"/>
</dbReference>
<comment type="caution">
    <text evidence="7">The sequence shown here is derived from an EMBL/GenBank/DDBJ whole genome shotgun (WGS) entry which is preliminary data.</text>
</comment>
<accession>A0AA41SNR1</accession>
<evidence type="ECO:0000256" key="5">
    <source>
        <dbReference type="SAM" id="Phobius"/>
    </source>
</evidence>
<keyword evidence="6" id="KW-0732">Signal</keyword>
<proteinExistence type="predicted"/>